<sequence>MGLTSWFWERRQFTMHQCFSLPFAFWVFFLAKRGCLSLTYRYLFVSVGGCVLAVVTMGIYSSLLFTSTLVFILLVCSVDPSCVHIWVFGIQMLWQTFWHLLIQYREYYLHEPVSIRLFLAVSCLMLLTQRITSVSMDLQEKRVHLTFSSSAKRKACVTLLPLLSYLLSFTTLLGGPLCSYSRFVSSMAGLGLNPPPNPLGAVFFKLMQVLLLELVRYRLVHFLSTYDPSNSIPLYGILWVLGLALSLRIQYYSHWRISECLNNAAGFGFWAHAPGASPDWSGLSDGDFWAIEASSRMSEFSRRWNATTASWLRRLVYRRCKRFPLFMTFGFSLWWHGCHFGHFVGFLTWAATVKADYHIHRYLHPQPSSVWRKIYTCLSWINTQMTVACIVTAVEFRDMSGLRLLSLTYIGLFPLFNIILLFMLLKLNSKVSV</sequence>
<keyword evidence="2" id="KW-0808">Transferase</keyword>
<dbReference type="InterPro" id="IPR049941">
    <property type="entry name" value="LPLAT_7/PORCN-like"/>
</dbReference>
<feature type="transmembrane region" description="Helical" evidence="8">
    <location>
        <begin position="232"/>
        <end position="251"/>
    </location>
</feature>
<gene>
    <name evidence="9" type="primary">mboat4</name>
</gene>
<dbReference type="Ensembl" id="ENSCLMT00005001132.1">
    <property type="protein sequence ID" value="ENSCLMP00005001047.1"/>
    <property type="gene ID" value="ENSCLMG00005000634.1"/>
</dbReference>
<dbReference type="GO" id="GO:0030258">
    <property type="term" value="P:lipid modification"/>
    <property type="evidence" value="ECO:0007669"/>
    <property type="project" value="TreeGrafter"/>
</dbReference>
<dbReference type="GeneTree" id="ENSGT01030000234564"/>
<proteinExistence type="predicted"/>
<accession>A0A8C2W942</accession>
<feature type="transmembrane region" description="Helical" evidence="8">
    <location>
        <begin position="333"/>
        <end position="353"/>
    </location>
</feature>
<dbReference type="AlphaFoldDB" id="A0A8C2W942"/>
<dbReference type="GO" id="GO:0016412">
    <property type="term" value="F:serine O-acyltransferase activity"/>
    <property type="evidence" value="ECO:0007669"/>
    <property type="project" value="TreeGrafter"/>
</dbReference>
<evidence type="ECO:0000256" key="1">
    <source>
        <dbReference type="ARBA" id="ARBA00004477"/>
    </source>
</evidence>
<evidence type="ECO:0000256" key="4">
    <source>
        <dbReference type="ARBA" id="ARBA00022824"/>
    </source>
</evidence>
<feature type="transmembrane region" description="Helical" evidence="8">
    <location>
        <begin position="406"/>
        <end position="425"/>
    </location>
</feature>
<evidence type="ECO:0000313" key="10">
    <source>
        <dbReference type="Proteomes" id="UP000694565"/>
    </source>
</evidence>
<feature type="transmembrane region" description="Helical" evidence="8">
    <location>
        <begin position="43"/>
        <end position="76"/>
    </location>
</feature>
<dbReference type="InterPro" id="IPR004299">
    <property type="entry name" value="MBOAT_fam"/>
</dbReference>
<dbReference type="PANTHER" id="PTHR13906:SF3">
    <property type="entry name" value="GHRELIN O-ACYLTRANSFERASE"/>
    <property type="match status" value="1"/>
</dbReference>
<reference evidence="9" key="2">
    <citation type="submission" date="2025-09" db="UniProtKB">
        <authorList>
            <consortium name="Ensembl"/>
        </authorList>
    </citation>
    <scope>IDENTIFICATION</scope>
</reference>
<dbReference type="PANTHER" id="PTHR13906">
    <property type="entry name" value="PORCUPINE"/>
    <property type="match status" value="1"/>
</dbReference>
<evidence type="ECO:0000256" key="8">
    <source>
        <dbReference type="SAM" id="Phobius"/>
    </source>
</evidence>
<keyword evidence="4" id="KW-0256">Endoplasmic reticulum</keyword>
<keyword evidence="6 8" id="KW-0472">Membrane</keyword>
<comment type="subcellular location">
    <subcellularLocation>
        <location evidence="1">Endoplasmic reticulum membrane</location>
        <topology evidence="1">Multi-pass membrane protein</topology>
    </subcellularLocation>
</comment>
<dbReference type="Proteomes" id="UP000694565">
    <property type="component" value="Unplaced"/>
</dbReference>
<feature type="transmembrane region" description="Helical" evidence="8">
    <location>
        <begin position="374"/>
        <end position="394"/>
    </location>
</feature>
<keyword evidence="7" id="KW-0012">Acyltransferase</keyword>
<evidence type="ECO:0000256" key="6">
    <source>
        <dbReference type="ARBA" id="ARBA00023136"/>
    </source>
</evidence>
<reference evidence="9" key="1">
    <citation type="submission" date="2025-08" db="UniProtKB">
        <authorList>
            <consortium name="Ensembl"/>
        </authorList>
    </citation>
    <scope>IDENTIFICATION</scope>
</reference>
<dbReference type="GO" id="GO:0005789">
    <property type="term" value="C:endoplasmic reticulum membrane"/>
    <property type="evidence" value="ECO:0007669"/>
    <property type="project" value="UniProtKB-SubCell"/>
</dbReference>
<protein>
    <submittedName>
        <fullName evidence="9">Membrane bound O-acyltransferase domain containing 4</fullName>
    </submittedName>
</protein>
<name>A0A8C2W942_CYCLU</name>
<keyword evidence="3 8" id="KW-0812">Transmembrane</keyword>
<evidence type="ECO:0000313" key="9">
    <source>
        <dbReference type="Ensembl" id="ENSCLMP00005001047.1"/>
    </source>
</evidence>
<evidence type="ECO:0000256" key="2">
    <source>
        <dbReference type="ARBA" id="ARBA00022679"/>
    </source>
</evidence>
<organism evidence="9 10">
    <name type="scientific">Cyclopterus lumpus</name>
    <name type="common">Lumpsucker</name>
    <dbReference type="NCBI Taxonomy" id="8103"/>
    <lineage>
        <taxon>Eukaryota</taxon>
        <taxon>Metazoa</taxon>
        <taxon>Chordata</taxon>
        <taxon>Craniata</taxon>
        <taxon>Vertebrata</taxon>
        <taxon>Euteleostomi</taxon>
        <taxon>Actinopterygii</taxon>
        <taxon>Neopterygii</taxon>
        <taxon>Teleostei</taxon>
        <taxon>Neoteleostei</taxon>
        <taxon>Acanthomorphata</taxon>
        <taxon>Eupercaria</taxon>
        <taxon>Perciformes</taxon>
        <taxon>Cottioidei</taxon>
        <taxon>Cottales</taxon>
        <taxon>Cyclopteridae</taxon>
        <taxon>Cyclopterus</taxon>
    </lineage>
</organism>
<evidence type="ECO:0000256" key="7">
    <source>
        <dbReference type="ARBA" id="ARBA00023315"/>
    </source>
</evidence>
<feature type="transmembrane region" description="Helical" evidence="8">
    <location>
        <begin position="155"/>
        <end position="177"/>
    </location>
</feature>
<evidence type="ECO:0000256" key="5">
    <source>
        <dbReference type="ARBA" id="ARBA00022989"/>
    </source>
</evidence>
<keyword evidence="5 8" id="KW-1133">Transmembrane helix</keyword>
<evidence type="ECO:0000256" key="3">
    <source>
        <dbReference type="ARBA" id="ARBA00022692"/>
    </source>
</evidence>
<keyword evidence="10" id="KW-1185">Reference proteome</keyword>
<dbReference type="Pfam" id="PF03062">
    <property type="entry name" value="MBOAT"/>
    <property type="match status" value="1"/>
</dbReference>